<sequence>MAIILKVEEPSESTVLNIQPLNSIGINGLGIQKMKTEIESEDMRLYSQDTKQDLPQKNAMISRIRSNTAGGKSISTKRSKGGKA</sequence>
<dbReference type="EMBL" id="PSQE01000001">
    <property type="protein sequence ID" value="RHN81637.1"/>
    <property type="molecule type" value="Genomic_DNA"/>
</dbReference>
<evidence type="ECO:0000256" key="1">
    <source>
        <dbReference type="SAM" id="MobiDB-lite"/>
    </source>
</evidence>
<reference evidence="3" key="1">
    <citation type="journal article" date="2018" name="Nat. Plants">
        <title>Whole-genome landscape of Medicago truncatula symbiotic genes.</title>
        <authorList>
            <person name="Pecrix Y."/>
            <person name="Staton S.E."/>
            <person name="Sallet E."/>
            <person name="Lelandais-Briere C."/>
            <person name="Moreau S."/>
            <person name="Carrere S."/>
            <person name="Blein T."/>
            <person name="Jardinaud M.F."/>
            <person name="Latrasse D."/>
            <person name="Zouine M."/>
            <person name="Zahm M."/>
            <person name="Kreplak J."/>
            <person name="Mayjonade B."/>
            <person name="Satge C."/>
            <person name="Perez M."/>
            <person name="Cauet S."/>
            <person name="Marande W."/>
            <person name="Chantry-Darmon C."/>
            <person name="Lopez-Roques C."/>
            <person name="Bouchez O."/>
            <person name="Berard A."/>
            <person name="Debelle F."/>
            <person name="Munos S."/>
            <person name="Bendahmane A."/>
            <person name="Berges H."/>
            <person name="Niebel A."/>
            <person name="Buitink J."/>
            <person name="Frugier F."/>
            <person name="Benhamed M."/>
            <person name="Crespi M."/>
            <person name="Gouzy J."/>
            <person name="Gamas P."/>
        </authorList>
    </citation>
    <scope>NUCLEOTIDE SEQUENCE [LARGE SCALE GENOMIC DNA]</scope>
    <source>
        <strain evidence="3">cv. Jemalong A17</strain>
    </source>
</reference>
<proteinExistence type="predicted"/>
<dbReference type="Gramene" id="rna5708">
    <property type="protein sequence ID" value="RHN81637.1"/>
    <property type="gene ID" value="gene5708"/>
</dbReference>
<feature type="region of interest" description="Disordered" evidence="1">
    <location>
        <begin position="65"/>
        <end position="84"/>
    </location>
</feature>
<accession>A0A396K6P0</accession>
<gene>
    <name evidence="2" type="ORF">MtrunA17_Chr1g0201321</name>
</gene>
<comment type="caution">
    <text evidence="2">The sequence shown here is derived from an EMBL/GenBank/DDBJ whole genome shotgun (WGS) entry which is preliminary data.</text>
</comment>
<dbReference type="Proteomes" id="UP000265566">
    <property type="component" value="Chromosome 1"/>
</dbReference>
<name>A0A396K6P0_MEDTR</name>
<organism evidence="2 3">
    <name type="scientific">Medicago truncatula</name>
    <name type="common">Barrel medic</name>
    <name type="synonym">Medicago tribuloides</name>
    <dbReference type="NCBI Taxonomy" id="3880"/>
    <lineage>
        <taxon>Eukaryota</taxon>
        <taxon>Viridiplantae</taxon>
        <taxon>Streptophyta</taxon>
        <taxon>Embryophyta</taxon>
        <taxon>Tracheophyta</taxon>
        <taxon>Spermatophyta</taxon>
        <taxon>Magnoliopsida</taxon>
        <taxon>eudicotyledons</taxon>
        <taxon>Gunneridae</taxon>
        <taxon>Pentapetalae</taxon>
        <taxon>rosids</taxon>
        <taxon>fabids</taxon>
        <taxon>Fabales</taxon>
        <taxon>Fabaceae</taxon>
        <taxon>Papilionoideae</taxon>
        <taxon>50 kb inversion clade</taxon>
        <taxon>NPAAA clade</taxon>
        <taxon>Hologalegina</taxon>
        <taxon>IRL clade</taxon>
        <taxon>Trifolieae</taxon>
        <taxon>Medicago</taxon>
    </lineage>
</organism>
<feature type="compositionally biased region" description="Polar residues" evidence="1">
    <location>
        <begin position="65"/>
        <end position="74"/>
    </location>
</feature>
<dbReference type="AlphaFoldDB" id="A0A396K6P0"/>
<protein>
    <submittedName>
        <fullName evidence="2">Uncharacterized protein</fullName>
    </submittedName>
</protein>
<evidence type="ECO:0000313" key="2">
    <source>
        <dbReference type="EMBL" id="RHN81637.1"/>
    </source>
</evidence>
<feature type="compositionally biased region" description="Basic residues" evidence="1">
    <location>
        <begin position="75"/>
        <end position="84"/>
    </location>
</feature>
<evidence type="ECO:0000313" key="3">
    <source>
        <dbReference type="Proteomes" id="UP000265566"/>
    </source>
</evidence>